<keyword evidence="2" id="KW-1185">Reference proteome</keyword>
<gene>
    <name evidence="1" type="ORF">BUALT_Bualt14G0018700</name>
</gene>
<proteinExistence type="predicted"/>
<comment type="caution">
    <text evidence="1">The sequence shown here is derived from an EMBL/GenBank/DDBJ whole genome shotgun (WGS) entry which is preliminary data.</text>
</comment>
<reference evidence="1" key="1">
    <citation type="submission" date="2019-10" db="EMBL/GenBank/DDBJ databases">
        <authorList>
            <person name="Zhang R."/>
            <person name="Pan Y."/>
            <person name="Wang J."/>
            <person name="Ma R."/>
            <person name="Yu S."/>
        </authorList>
    </citation>
    <scope>NUCLEOTIDE SEQUENCE</scope>
    <source>
        <strain evidence="1">LA-IB0</strain>
        <tissue evidence="1">Leaf</tissue>
    </source>
</reference>
<accession>A0AAV6WG44</accession>
<dbReference type="EMBL" id="WHWC01000014">
    <property type="protein sequence ID" value="KAG8369486.1"/>
    <property type="molecule type" value="Genomic_DNA"/>
</dbReference>
<dbReference type="Proteomes" id="UP000826271">
    <property type="component" value="Unassembled WGS sequence"/>
</dbReference>
<evidence type="ECO:0000313" key="2">
    <source>
        <dbReference type="Proteomes" id="UP000826271"/>
    </source>
</evidence>
<name>A0AAV6WG44_9LAMI</name>
<protein>
    <submittedName>
        <fullName evidence="1">Uncharacterized protein</fullName>
    </submittedName>
</protein>
<evidence type="ECO:0000313" key="1">
    <source>
        <dbReference type="EMBL" id="KAG8369486.1"/>
    </source>
</evidence>
<sequence>MLKPLMPICTKLPIIKQFMLRKNKVGPIIFAKNNHQLLLLSDRDMSLDYRRDDEYLQARRAILNSYHLSEGHNLKQKMKSSLKGLSRGVVAALHTRVGVRVYKFTLGNPWNSDMLVFTFFLPHLKCVH</sequence>
<dbReference type="AlphaFoldDB" id="A0AAV6WG44"/>
<organism evidence="1 2">
    <name type="scientific">Buddleja alternifolia</name>
    <dbReference type="NCBI Taxonomy" id="168488"/>
    <lineage>
        <taxon>Eukaryota</taxon>
        <taxon>Viridiplantae</taxon>
        <taxon>Streptophyta</taxon>
        <taxon>Embryophyta</taxon>
        <taxon>Tracheophyta</taxon>
        <taxon>Spermatophyta</taxon>
        <taxon>Magnoliopsida</taxon>
        <taxon>eudicotyledons</taxon>
        <taxon>Gunneridae</taxon>
        <taxon>Pentapetalae</taxon>
        <taxon>asterids</taxon>
        <taxon>lamiids</taxon>
        <taxon>Lamiales</taxon>
        <taxon>Scrophulariaceae</taxon>
        <taxon>Buddlejeae</taxon>
        <taxon>Buddleja</taxon>
    </lineage>
</organism>